<reference evidence="2 3" key="1">
    <citation type="submission" date="2018-04" db="EMBL/GenBank/DDBJ databases">
        <title>Genome sequencing of Flavobacterium sp. HYN0059.</title>
        <authorList>
            <person name="Yi H."/>
            <person name="Baek C."/>
        </authorList>
    </citation>
    <scope>NUCLEOTIDE SEQUENCE [LARGE SCALE GENOMIC DNA]</scope>
    <source>
        <strain evidence="2 3">HYN0059</strain>
    </source>
</reference>
<dbReference type="OrthoDB" id="982493at2"/>
<dbReference type="InterPro" id="IPR026414">
    <property type="entry name" value="ExosoTase_F-assoc_memb"/>
</dbReference>
<feature type="transmembrane region" description="Helical" evidence="1">
    <location>
        <begin position="86"/>
        <end position="103"/>
    </location>
</feature>
<dbReference type="AlphaFoldDB" id="A0A2S1QXJ0"/>
<keyword evidence="1" id="KW-0472">Membrane</keyword>
<feature type="transmembrane region" description="Helical" evidence="1">
    <location>
        <begin position="115"/>
        <end position="135"/>
    </location>
</feature>
<keyword evidence="3" id="KW-1185">Reference proteome</keyword>
<dbReference type="Proteomes" id="UP000244929">
    <property type="component" value="Chromosome"/>
</dbReference>
<evidence type="ECO:0000256" key="1">
    <source>
        <dbReference type="SAM" id="Phobius"/>
    </source>
</evidence>
<gene>
    <name evidence="2" type="ORF">HYN59_07930</name>
</gene>
<protein>
    <submittedName>
        <fullName evidence="2">Exosortase F system-associated protein</fullName>
    </submittedName>
</protein>
<keyword evidence="1" id="KW-1133">Transmembrane helix</keyword>
<feature type="transmembrane region" description="Helical" evidence="1">
    <location>
        <begin position="49"/>
        <end position="74"/>
    </location>
</feature>
<evidence type="ECO:0000313" key="3">
    <source>
        <dbReference type="Proteomes" id="UP000244929"/>
    </source>
</evidence>
<evidence type="ECO:0000313" key="2">
    <source>
        <dbReference type="EMBL" id="AWH85059.1"/>
    </source>
</evidence>
<accession>A0A2S1QXJ0</accession>
<proteinExistence type="predicted"/>
<organism evidence="2 3">
    <name type="scientific">Flavobacterium album</name>
    <dbReference type="NCBI Taxonomy" id="2175091"/>
    <lineage>
        <taxon>Bacteria</taxon>
        <taxon>Pseudomonadati</taxon>
        <taxon>Bacteroidota</taxon>
        <taxon>Flavobacteriia</taxon>
        <taxon>Flavobacteriales</taxon>
        <taxon>Flavobacteriaceae</taxon>
        <taxon>Flavobacterium</taxon>
    </lineage>
</organism>
<dbReference type="NCBIfam" id="TIGR04127">
    <property type="entry name" value="flavo_near_exo"/>
    <property type="match status" value="1"/>
</dbReference>
<keyword evidence="1" id="KW-0812">Transmembrane</keyword>
<dbReference type="EMBL" id="CP029186">
    <property type="protein sequence ID" value="AWH85059.1"/>
    <property type="molecule type" value="Genomic_DNA"/>
</dbReference>
<sequence length="155" mass="18109">MRLNIKDISGIIVLLVLLVLVRVFEEKLFYDPLLAFFRKEDKELPEYDSMQLFFGLAFRYGLNMLFSLGIIWLAFKDKSVMKLTTVLYAVFFVLLTAVLFISLNTEKPSLLLIFYVRRFLIQPLFLILFLPAFYYQAHINKKPDAGDATGFKNDM</sequence>
<dbReference type="KEGG" id="falb:HYN59_07930"/>
<name>A0A2S1QXJ0_9FLAO</name>